<feature type="transmembrane region" description="Helical" evidence="1">
    <location>
        <begin position="44"/>
        <end position="64"/>
    </location>
</feature>
<feature type="transmembrane region" description="Helical" evidence="1">
    <location>
        <begin position="116"/>
        <end position="132"/>
    </location>
</feature>
<feature type="transmembrane region" description="Helical" evidence="1">
    <location>
        <begin position="84"/>
        <end position="104"/>
    </location>
</feature>
<feature type="transmembrane region" description="Helical" evidence="1">
    <location>
        <begin position="168"/>
        <end position="187"/>
    </location>
</feature>
<comment type="caution">
    <text evidence="2">The sequence shown here is derived from an EMBL/GenBank/DDBJ whole genome shotgun (WGS) entry which is preliminary data.</text>
</comment>
<evidence type="ECO:0000256" key="1">
    <source>
        <dbReference type="SAM" id="Phobius"/>
    </source>
</evidence>
<reference evidence="2 3" key="1">
    <citation type="submission" date="2019-02" db="EMBL/GenBank/DDBJ databases">
        <title>Sequencing the genomes of 1000 actinobacteria strains.</title>
        <authorList>
            <person name="Klenk H.-P."/>
        </authorList>
    </citation>
    <scope>NUCLEOTIDE SEQUENCE [LARGE SCALE GENOMIC DNA]</scope>
    <source>
        <strain evidence="2 3">DSM 17364</strain>
    </source>
</reference>
<keyword evidence="1" id="KW-0472">Membrane</keyword>
<evidence type="ECO:0000313" key="3">
    <source>
        <dbReference type="Proteomes" id="UP000292685"/>
    </source>
</evidence>
<feature type="transmembrane region" description="Helical" evidence="1">
    <location>
        <begin position="139"/>
        <end position="156"/>
    </location>
</feature>
<dbReference type="RefSeq" id="WP_130451526.1">
    <property type="nucleotide sequence ID" value="NZ_SHLA01000001.1"/>
</dbReference>
<evidence type="ECO:0000313" key="2">
    <source>
        <dbReference type="EMBL" id="RZU63045.1"/>
    </source>
</evidence>
<keyword evidence="1" id="KW-0812">Transmembrane</keyword>
<dbReference type="AlphaFoldDB" id="A0A4Q8AH00"/>
<sequence length="193" mass="19966">MNWYLLTRRAAATAGLIVIVGVATFWLAPLPTPLPDFTGTGAKIVPAAFMLPAVSATLIMISLAERGAGSEAQARRRLARWDSALVCAYLVLAVALLGLAFAATGEALMWASARNTAGYVGAGLLVGSLVGWRAGALAPIAYAVIAAAFAPGYGAHPMFWPMRATEDLLAGVIAASLCFLGVALLALRPATRR</sequence>
<dbReference type="EMBL" id="SHLA01000001">
    <property type="protein sequence ID" value="RZU63045.1"/>
    <property type="molecule type" value="Genomic_DNA"/>
</dbReference>
<gene>
    <name evidence="2" type="ORF">EV380_2652</name>
</gene>
<accession>A0A4Q8AH00</accession>
<organism evidence="2 3">
    <name type="scientific">Zhihengliuella halotolerans</name>
    <dbReference type="NCBI Taxonomy" id="370736"/>
    <lineage>
        <taxon>Bacteria</taxon>
        <taxon>Bacillati</taxon>
        <taxon>Actinomycetota</taxon>
        <taxon>Actinomycetes</taxon>
        <taxon>Micrococcales</taxon>
        <taxon>Micrococcaceae</taxon>
        <taxon>Zhihengliuella</taxon>
    </lineage>
</organism>
<keyword evidence="3" id="KW-1185">Reference proteome</keyword>
<protein>
    <submittedName>
        <fullName evidence="2">Uncharacterized protein</fullName>
    </submittedName>
</protein>
<feature type="transmembrane region" description="Helical" evidence="1">
    <location>
        <begin position="12"/>
        <end position="32"/>
    </location>
</feature>
<proteinExistence type="predicted"/>
<keyword evidence="1" id="KW-1133">Transmembrane helix</keyword>
<dbReference type="Proteomes" id="UP000292685">
    <property type="component" value="Unassembled WGS sequence"/>
</dbReference>
<name>A0A4Q8AH00_9MICC</name>